<dbReference type="AlphaFoldDB" id="U1FBQ3"/>
<keyword evidence="6 7" id="KW-0472">Membrane</keyword>
<dbReference type="CDD" id="cd06261">
    <property type="entry name" value="TM_PBP2"/>
    <property type="match status" value="1"/>
</dbReference>
<dbReference type="InterPro" id="IPR000515">
    <property type="entry name" value="MetI-like"/>
</dbReference>
<dbReference type="EMBL" id="AVQI01000052">
    <property type="protein sequence ID" value="ERK02137.1"/>
    <property type="molecule type" value="Genomic_DNA"/>
</dbReference>
<keyword evidence="3" id="KW-1003">Cell membrane</keyword>
<dbReference type="InterPro" id="IPR051393">
    <property type="entry name" value="ABC_transporter_permease"/>
</dbReference>
<proteinExistence type="inferred from homology"/>
<reference evidence="11 12" key="1">
    <citation type="submission" date="2013-08" db="EMBL/GenBank/DDBJ databases">
        <authorList>
            <person name="Durkin A.S."/>
            <person name="Haft D.R."/>
            <person name="McCorrison J."/>
            <person name="Torralba M."/>
            <person name="Gillis M."/>
            <person name="Haft D.H."/>
            <person name="Methe B."/>
            <person name="Sutton G."/>
            <person name="Nelson K.E."/>
        </authorList>
    </citation>
    <scope>NUCLEOTIDE SEQUENCE [LARGE SCALE GENOMIC DNA]</scope>
    <source>
        <strain evidence="10 12">ATCC 35536</strain>
        <strain evidence="9 11">VPI DR56BR1116</strain>
    </source>
</reference>
<dbReference type="EMBL" id="AUZJ01000009">
    <property type="protein sequence ID" value="ERF61602.1"/>
    <property type="molecule type" value="Genomic_DNA"/>
</dbReference>
<dbReference type="Pfam" id="PF00528">
    <property type="entry name" value="BPD_transp_1"/>
    <property type="match status" value="1"/>
</dbReference>
<dbReference type="GO" id="GO:0055085">
    <property type="term" value="P:transmembrane transport"/>
    <property type="evidence" value="ECO:0007669"/>
    <property type="project" value="InterPro"/>
</dbReference>
<keyword evidence="2 7" id="KW-0813">Transport</keyword>
<evidence type="ECO:0000256" key="3">
    <source>
        <dbReference type="ARBA" id="ARBA00022475"/>
    </source>
</evidence>
<dbReference type="Proteomes" id="UP000016412">
    <property type="component" value="Unassembled WGS sequence"/>
</dbReference>
<dbReference type="SUPFAM" id="SSF161098">
    <property type="entry name" value="MetI-like"/>
    <property type="match status" value="1"/>
</dbReference>
<evidence type="ECO:0000256" key="1">
    <source>
        <dbReference type="ARBA" id="ARBA00004651"/>
    </source>
</evidence>
<dbReference type="PROSITE" id="PS50928">
    <property type="entry name" value="ABC_TM1"/>
    <property type="match status" value="1"/>
</dbReference>
<dbReference type="STRING" id="1125725.HMPREF1325_2257"/>
<name>U1FBQ3_TRESO</name>
<keyword evidence="12" id="KW-1185">Reference proteome</keyword>
<feature type="transmembrane region" description="Helical" evidence="7">
    <location>
        <begin position="12"/>
        <end position="38"/>
    </location>
</feature>
<dbReference type="Proteomes" id="UP000016646">
    <property type="component" value="Unassembled WGS sequence"/>
</dbReference>
<dbReference type="OrthoDB" id="368362at2"/>
<feature type="transmembrane region" description="Helical" evidence="7">
    <location>
        <begin position="258"/>
        <end position="282"/>
    </location>
</feature>
<evidence type="ECO:0000313" key="9">
    <source>
        <dbReference type="EMBL" id="ERF61602.1"/>
    </source>
</evidence>
<evidence type="ECO:0000256" key="2">
    <source>
        <dbReference type="ARBA" id="ARBA00022448"/>
    </source>
</evidence>
<dbReference type="GO" id="GO:0005886">
    <property type="term" value="C:plasma membrane"/>
    <property type="evidence" value="ECO:0007669"/>
    <property type="project" value="UniProtKB-SubCell"/>
</dbReference>
<keyword evidence="5 7" id="KW-1133">Transmembrane helix</keyword>
<feature type="transmembrane region" description="Helical" evidence="7">
    <location>
        <begin position="72"/>
        <end position="92"/>
    </location>
</feature>
<dbReference type="PANTHER" id="PTHR30193:SF37">
    <property type="entry name" value="INNER MEMBRANE ABC TRANSPORTER PERMEASE PROTEIN YCJO"/>
    <property type="match status" value="1"/>
</dbReference>
<protein>
    <submittedName>
        <fullName evidence="9">ABC transporter, permease protein</fullName>
    </submittedName>
</protein>
<organism evidence="9 11">
    <name type="scientific">Treponema socranskii subsp. socranskii VPI DR56BR1116 = ATCC 35536</name>
    <dbReference type="NCBI Taxonomy" id="1125725"/>
    <lineage>
        <taxon>Bacteria</taxon>
        <taxon>Pseudomonadati</taxon>
        <taxon>Spirochaetota</taxon>
        <taxon>Spirochaetia</taxon>
        <taxon>Spirochaetales</taxon>
        <taxon>Treponemataceae</taxon>
        <taxon>Treponema</taxon>
    </lineage>
</organism>
<dbReference type="eggNOG" id="COG1175">
    <property type="taxonomic scope" value="Bacteria"/>
</dbReference>
<evidence type="ECO:0000259" key="8">
    <source>
        <dbReference type="PROSITE" id="PS50928"/>
    </source>
</evidence>
<dbReference type="SUPFAM" id="SSF160964">
    <property type="entry name" value="MalF N-terminal region-like"/>
    <property type="match status" value="1"/>
</dbReference>
<gene>
    <name evidence="10" type="ORF">HMPREF0860_0009</name>
    <name evidence="9" type="ORF">HMPREF1325_2257</name>
</gene>
<feature type="domain" description="ABC transmembrane type-1" evidence="8">
    <location>
        <begin position="68"/>
        <end position="279"/>
    </location>
</feature>
<feature type="transmembrane region" description="Helical" evidence="7">
    <location>
        <begin position="104"/>
        <end position="127"/>
    </location>
</feature>
<evidence type="ECO:0000256" key="4">
    <source>
        <dbReference type="ARBA" id="ARBA00022692"/>
    </source>
</evidence>
<dbReference type="InterPro" id="IPR035906">
    <property type="entry name" value="MetI-like_sf"/>
</dbReference>
<keyword evidence="4 7" id="KW-0812">Transmembrane</keyword>
<evidence type="ECO:0000313" key="10">
    <source>
        <dbReference type="EMBL" id="ERK02137.1"/>
    </source>
</evidence>
<dbReference type="Gene3D" id="1.10.3720.10">
    <property type="entry name" value="MetI-like"/>
    <property type="match status" value="1"/>
</dbReference>
<feature type="transmembrane region" description="Helical" evidence="7">
    <location>
        <begin position="164"/>
        <end position="182"/>
    </location>
</feature>
<evidence type="ECO:0000313" key="11">
    <source>
        <dbReference type="Proteomes" id="UP000016412"/>
    </source>
</evidence>
<evidence type="ECO:0000256" key="5">
    <source>
        <dbReference type="ARBA" id="ARBA00022989"/>
    </source>
</evidence>
<dbReference type="RefSeq" id="WP_021329479.1">
    <property type="nucleotide sequence ID" value="NZ_AUZJ01000009.1"/>
</dbReference>
<feature type="transmembrane region" description="Helical" evidence="7">
    <location>
        <begin position="202"/>
        <end position="222"/>
    </location>
</feature>
<comment type="similarity">
    <text evidence="7">Belongs to the binding-protein-dependent transport system permease family.</text>
</comment>
<comment type="caution">
    <text evidence="9">The sequence shown here is derived from an EMBL/GenBank/DDBJ whole genome shotgun (WGS) entry which is preliminary data.</text>
</comment>
<evidence type="ECO:0000313" key="12">
    <source>
        <dbReference type="Proteomes" id="UP000016646"/>
    </source>
</evidence>
<sequence>MRSAINKYKYPYLFILPFFVLFFVFQLVPLLWTIVISFTEWNGIGTPKNVGTANYIMLAGDKMFWNSFFNTFIYWITALVFILVFAMVLALIVNSLAQRTKSVFSTIVFLPNVCAAIAMGLIFRLLFDDTVGLINEIIILCRGNPQLWLTSTHLSKAPVIVLNVWRNTPWFMLILYSGLLAINRDYYDAAKVDGAGFLRQFIYITLPELSNIIFFCFITLTVDSWKIFNEPYILRGPGTSNTSLFQYMYETGFTIFKMGYASAVGCILMLILLLLSLIQFAVKKGQGEI</sequence>
<evidence type="ECO:0000256" key="7">
    <source>
        <dbReference type="RuleBase" id="RU363032"/>
    </source>
</evidence>
<dbReference type="PANTHER" id="PTHR30193">
    <property type="entry name" value="ABC TRANSPORTER PERMEASE PROTEIN"/>
    <property type="match status" value="1"/>
</dbReference>
<evidence type="ECO:0000256" key="6">
    <source>
        <dbReference type="ARBA" id="ARBA00023136"/>
    </source>
</evidence>
<comment type="subcellular location">
    <subcellularLocation>
        <location evidence="1 7">Cell membrane</location>
        <topology evidence="1 7">Multi-pass membrane protein</topology>
    </subcellularLocation>
</comment>
<dbReference type="PATRIC" id="fig|1125725.3.peg.322"/>
<accession>U1FBQ3</accession>